<protein>
    <submittedName>
        <fullName evidence="4">NUDIX domain-containing protein</fullName>
    </submittedName>
</protein>
<dbReference type="Gene3D" id="3.90.79.10">
    <property type="entry name" value="Nucleoside Triphosphate Pyrophosphohydrolase"/>
    <property type="match status" value="1"/>
</dbReference>
<dbReference type="CDD" id="cd04690">
    <property type="entry name" value="NUDIX_Hydrolase"/>
    <property type="match status" value="1"/>
</dbReference>
<keyword evidence="2" id="KW-0378">Hydrolase</keyword>
<evidence type="ECO:0000256" key="1">
    <source>
        <dbReference type="ARBA" id="ARBA00001946"/>
    </source>
</evidence>
<gene>
    <name evidence="4" type="ORF">GJ746_07060</name>
</gene>
<proteinExistence type="predicted"/>
<evidence type="ECO:0000256" key="2">
    <source>
        <dbReference type="ARBA" id="ARBA00022801"/>
    </source>
</evidence>
<name>A0A6B8N4H3_KLEOX</name>
<dbReference type="AlphaFoldDB" id="A0A6B8N4H3"/>
<dbReference type="GO" id="GO:0016787">
    <property type="term" value="F:hydrolase activity"/>
    <property type="evidence" value="ECO:0007669"/>
    <property type="project" value="UniProtKB-KW"/>
</dbReference>
<dbReference type="InterPro" id="IPR015797">
    <property type="entry name" value="NUDIX_hydrolase-like_dom_sf"/>
</dbReference>
<dbReference type="PANTHER" id="PTHR43046:SF2">
    <property type="entry name" value="8-OXO-DGTP DIPHOSPHATASE-RELATED"/>
    <property type="match status" value="1"/>
</dbReference>
<evidence type="ECO:0000313" key="5">
    <source>
        <dbReference type="Proteomes" id="UP000427108"/>
    </source>
</evidence>
<evidence type="ECO:0000259" key="3">
    <source>
        <dbReference type="PROSITE" id="PS51462"/>
    </source>
</evidence>
<evidence type="ECO:0000313" key="4">
    <source>
        <dbReference type="EMBL" id="QGN40470.1"/>
    </source>
</evidence>
<comment type="cofactor">
    <cofactor evidence="1">
        <name>Mg(2+)</name>
        <dbReference type="ChEBI" id="CHEBI:18420"/>
    </cofactor>
</comment>
<dbReference type="PANTHER" id="PTHR43046">
    <property type="entry name" value="GDP-MANNOSE MANNOSYL HYDROLASE"/>
    <property type="match status" value="1"/>
</dbReference>
<dbReference type="InterPro" id="IPR000086">
    <property type="entry name" value="NUDIX_hydrolase_dom"/>
</dbReference>
<dbReference type="Proteomes" id="UP000427108">
    <property type="component" value="Chromosome"/>
</dbReference>
<dbReference type="SUPFAM" id="SSF55811">
    <property type="entry name" value="Nudix"/>
    <property type="match status" value="1"/>
</dbReference>
<feature type="domain" description="Nudix hydrolase" evidence="3">
    <location>
        <begin position="1"/>
        <end position="131"/>
    </location>
</feature>
<reference evidence="4 5" key="1">
    <citation type="submission" date="2019-11" db="EMBL/GenBank/DDBJ databases">
        <title>Isolation and Application of One Kind of P-Hydroxybenzoic Acid Degrading Bacterium in Mitigating Cropping Obstacle of Cucumber.</title>
        <authorList>
            <person name="Wu F."/>
            <person name="An Y."/>
        </authorList>
    </citation>
    <scope>NUCLEOTIDE SEQUENCE [LARGE SCALE GENOMIC DNA]</scope>
    <source>
        <strain evidence="4 5">P620</strain>
    </source>
</reference>
<dbReference type="EMBL" id="CP046115">
    <property type="protein sequence ID" value="QGN40470.1"/>
    <property type="molecule type" value="Genomic_DNA"/>
</dbReference>
<dbReference type="Pfam" id="PF00293">
    <property type="entry name" value="NUDIX"/>
    <property type="match status" value="1"/>
</dbReference>
<dbReference type="PROSITE" id="PS51462">
    <property type="entry name" value="NUDIX"/>
    <property type="match status" value="1"/>
</dbReference>
<organism evidence="4 5">
    <name type="scientific">Klebsiella oxytoca</name>
    <dbReference type="NCBI Taxonomy" id="571"/>
    <lineage>
        <taxon>Bacteria</taxon>
        <taxon>Pseudomonadati</taxon>
        <taxon>Pseudomonadota</taxon>
        <taxon>Gammaproteobacteria</taxon>
        <taxon>Enterobacterales</taxon>
        <taxon>Enterobacteriaceae</taxon>
        <taxon>Klebsiella/Raoultella group</taxon>
        <taxon>Klebsiella</taxon>
    </lineage>
</organism>
<dbReference type="RefSeq" id="WP_154682661.1">
    <property type="nucleotide sequence ID" value="NZ_CP046115.1"/>
</dbReference>
<accession>A0A6B8N4H3</accession>
<dbReference type="OrthoDB" id="9801098at2"/>
<sequence length="132" mass="14781">MEKINIAAAIITDGEGRCLLVRKRGTEYFMQPGGKPEIGERPDAALIRELKEELSFIVSSDELEPIGHFTDLAANEPGHLVSADIFHIPTERTRFEPTAEIEEVIWFKPNQGQPVKLAPLTENHVLPLLQEL</sequence>